<dbReference type="EMBL" id="JAPKMY010000002">
    <property type="protein sequence ID" value="MCX5467394.1"/>
    <property type="molecule type" value="Genomic_DNA"/>
</dbReference>
<dbReference type="AlphaFoldDB" id="A0A9X3IHK6"/>
<keyword evidence="2" id="KW-1185">Reference proteome</keyword>
<dbReference type="Proteomes" id="UP001146019">
    <property type="component" value="Unassembled WGS sequence"/>
</dbReference>
<evidence type="ECO:0000313" key="2">
    <source>
        <dbReference type="Proteomes" id="UP001146019"/>
    </source>
</evidence>
<reference evidence="1" key="1">
    <citation type="submission" date="2022-11" db="EMBL/GenBank/DDBJ databases">
        <title>Biodiversity and phylogenetic relationships of bacteria.</title>
        <authorList>
            <person name="Machado R.A.R."/>
            <person name="Bhat A."/>
            <person name="Loulou A."/>
            <person name="Kallel S."/>
        </authorList>
    </citation>
    <scope>NUCLEOTIDE SEQUENCE</scope>
    <source>
        <strain evidence="1">A-IN1</strain>
    </source>
</reference>
<sequence>MNYLIILNSPHQHHFEEVHRLICDYDASIRVNPSTWLIHTHYDATIIRQHLASIISIHDSLLVFKIDQEHSFTNDLDLNDWMEDIHNESAIGLE</sequence>
<name>A0A9X3IHK6_9GAMM</name>
<organism evidence="1 2">
    <name type="scientific">Acinetobacter nematophilus</name>
    <dbReference type="NCBI Taxonomy" id="2994642"/>
    <lineage>
        <taxon>Bacteria</taxon>
        <taxon>Pseudomonadati</taxon>
        <taxon>Pseudomonadota</taxon>
        <taxon>Gammaproteobacteria</taxon>
        <taxon>Moraxellales</taxon>
        <taxon>Moraxellaceae</taxon>
        <taxon>Acinetobacter</taxon>
    </lineage>
</organism>
<evidence type="ECO:0000313" key="1">
    <source>
        <dbReference type="EMBL" id="MCX5467394.1"/>
    </source>
</evidence>
<gene>
    <name evidence="1" type="ORF">OSH00_06500</name>
</gene>
<proteinExistence type="predicted"/>
<accession>A0A9X3IHK6</accession>
<dbReference type="RefSeq" id="WP_266129749.1">
    <property type="nucleotide sequence ID" value="NZ_JAPKMY010000002.1"/>
</dbReference>
<comment type="caution">
    <text evidence="1">The sequence shown here is derived from an EMBL/GenBank/DDBJ whole genome shotgun (WGS) entry which is preliminary data.</text>
</comment>
<protein>
    <submittedName>
        <fullName evidence="1">Uncharacterized protein</fullName>
    </submittedName>
</protein>